<reference evidence="2" key="1">
    <citation type="journal article" date="2020" name="Stud. Mycol.">
        <title>101 Dothideomycetes genomes: a test case for predicting lifestyles and emergence of pathogens.</title>
        <authorList>
            <person name="Haridas S."/>
            <person name="Albert R."/>
            <person name="Binder M."/>
            <person name="Bloem J."/>
            <person name="Labutti K."/>
            <person name="Salamov A."/>
            <person name="Andreopoulos B."/>
            <person name="Baker S."/>
            <person name="Barry K."/>
            <person name="Bills G."/>
            <person name="Bluhm B."/>
            <person name="Cannon C."/>
            <person name="Castanera R."/>
            <person name="Culley D."/>
            <person name="Daum C."/>
            <person name="Ezra D."/>
            <person name="Gonzalez J."/>
            <person name="Henrissat B."/>
            <person name="Kuo A."/>
            <person name="Liang C."/>
            <person name="Lipzen A."/>
            <person name="Lutzoni F."/>
            <person name="Magnuson J."/>
            <person name="Mondo S."/>
            <person name="Nolan M."/>
            <person name="Ohm R."/>
            <person name="Pangilinan J."/>
            <person name="Park H.-J."/>
            <person name="Ramirez L."/>
            <person name="Alfaro M."/>
            <person name="Sun H."/>
            <person name="Tritt A."/>
            <person name="Yoshinaga Y."/>
            <person name="Zwiers L.-H."/>
            <person name="Turgeon B."/>
            <person name="Goodwin S."/>
            <person name="Spatafora J."/>
            <person name="Crous P."/>
            <person name="Grigoriev I."/>
        </authorList>
    </citation>
    <scope>NUCLEOTIDE SEQUENCE</scope>
    <source>
        <strain evidence="2">CBS 690.94</strain>
    </source>
</reference>
<keyword evidence="1" id="KW-1133">Transmembrane helix</keyword>
<name>A0A9P4PKE9_9PLEO</name>
<evidence type="ECO:0000313" key="3">
    <source>
        <dbReference type="Proteomes" id="UP000799764"/>
    </source>
</evidence>
<comment type="caution">
    <text evidence="2">The sequence shown here is derived from an EMBL/GenBank/DDBJ whole genome shotgun (WGS) entry which is preliminary data.</text>
</comment>
<protein>
    <recommendedName>
        <fullName evidence="4">Mid2 domain-containing protein</fullName>
    </recommendedName>
</protein>
<keyword evidence="3" id="KW-1185">Reference proteome</keyword>
<accession>A0A9P4PKE9</accession>
<evidence type="ECO:0008006" key="4">
    <source>
        <dbReference type="Google" id="ProtNLM"/>
    </source>
</evidence>
<sequence>MVACRVEELSASTETMQSPRTVGEIPATPTSLVATLRSSLDPTIATQSTLVEPYSSTSQNSLPTLTPESREVLSTGSWIGLCVGVSIGVLLIVSVAVLFTLRRRRKHKDAKERYRGHVYPLKCIFDEIRVHNLLDLSRYRGLPSLT</sequence>
<dbReference type="Proteomes" id="UP000799764">
    <property type="component" value="Unassembled WGS sequence"/>
</dbReference>
<dbReference type="AlphaFoldDB" id="A0A9P4PKE9"/>
<keyword evidence="1" id="KW-0812">Transmembrane</keyword>
<evidence type="ECO:0000313" key="2">
    <source>
        <dbReference type="EMBL" id="KAF2444928.1"/>
    </source>
</evidence>
<dbReference type="EMBL" id="MU001500">
    <property type="protein sequence ID" value="KAF2444928.1"/>
    <property type="molecule type" value="Genomic_DNA"/>
</dbReference>
<proteinExistence type="predicted"/>
<keyword evidence="1" id="KW-0472">Membrane</keyword>
<feature type="transmembrane region" description="Helical" evidence="1">
    <location>
        <begin position="78"/>
        <end position="101"/>
    </location>
</feature>
<evidence type="ECO:0000256" key="1">
    <source>
        <dbReference type="SAM" id="Phobius"/>
    </source>
</evidence>
<organism evidence="2 3">
    <name type="scientific">Karstenula rhodostoma CBS 690.94</name>
    <dbReference type="NCBI Taxonomy" id="1392251"/>
    <lineage>
        <taxon>Eukaryota</taxon>
        <taxon>Fungi</taxon>
        <taxon>Dikarya</taxon>
        <taxon>Ascomycota</taxon>
        <taxon>Pezizomycotina</taxon>
        <taxon>Dothideomycetes</taxon>
        <taxon>Pleosporomycetidae</taxon>
        <taxon>Pleosporales</taxon>
        <taxon>Massarineae</taxon>
        <taxon>Didymosphaeriaceae</taxon>
        <taxon>Karstenula</taxon>
    </lineage>
</organism>
<dbReference type="OrthoDB" id="10429652at2759"/>
<gene>
    <name evidence="2" type="ORF">P171DRAFT_431711</name>
</gene>